<dbReference type="AlphaFoldDB" id="A0A3M7QB05"/>
<organism evidence="1 2">
    <name type="scientific">Brachionus plicatilis</name>
    <name type="common">Marine rotifer</name>
    <name type="synonym">Brachionus muelleri</name>
    <dbReference type="NCBI Taxonomy" id="10195"/>
    <lineage>
        <taxon>Eukaryota</taxon>
        <taxon>Metazoa</taxon>
        <taxon>Spiralia</taxon>
        <taxon>Gnathifera</taxon>
        <taxon>Rotifera</taxon>
        <taxon>Eurotatoria</taxon>
        <taxon>Monogononta</taxon>
        <taxon>Pseudotrocha</taxon>
        <taxon>Ploima</taxon>
        <taxon>Brachionidae</taxon>
        <taxon>Brachionus</taxon>
    </lineage>
</organism>
<dbReference type="EMBL" id="REGN01006758">
    <property type="protein sequence ID" value="RNA08392.1"/>
    <property type="molecule type" value="Genomic_DNA"/>
</dbReference>
<evidence type="ECO:0000313" key="2">
    <source>
        <dbReference type="Proteomes" id="UP000276133"/>
    </source>
</evidence>
<accession>A0A3M7QB05</accession>
<proteinExistence type="predicted"/>
<comment type="caution">
    <text evidence="1">The sequence shown here is derived from an EMBL/GenBank/DDBJ whole genome shotgun (WGS) entry which is preliminary data.</text>
</comment>
<reference evidence="1 2" key="1">
    <citation type="journal article" date="2018" name="Sci. Rep.">
        <title>Genomic signatures of local adaptation to the degree of environmental predictability in rotifers.</title>
        <authorList>
            <person name="Franch-Gras L."/>
            <person name="Hahn C."/>
            <person name="Garcia-Roger E.M."/>
            <person name="Carmona M.J."/>
            <person name="Serra M."/>
            <person name="Gomez A."/>
        </authorList>
    </citation>
    <scope>NUCLEOTIDE SEQUENCE [LARGE SCALE GENOMIC DNA]</scope>
    <source>
        <strain evidence="1">HYR1</strain>
    </source>
</reference>
<keyword evidence="2" id="KW-1185">Reference proteome</keyword>
<sequence>MHIKKSGLLFTFYINQKLRKKLSELNKSNFKLNHILTMDKMKRSGAKPWFREFGSTYLFSAFFAVDVSTDDRQDALYNGVWDLTFTREKIIKISRNFIKNQIGNNSNIKLTNKNSKILEVSGFSCINQSISEISKPYHTSTYYLLQNK</sequence>
<protein>
    <submittedName>
        <fullName evidence="1">Uncharacterized protein</fullName>
    </submittedName>
</protein>
<evidence type="ECO:0000313" key="1">
    <source>
        <dbReference type="EMBL" id="RNA08392.1"/>
    </source>
</evidence>
<dbReference type="Proteomes" id="UP000276133">
    <property type="component" value="Unassembled WGS sequence"/>
</dbReference>
<name>A0A3M7QB05_BRAPC</name>
<gene>
    <name evidence="1" type="ORF">BpHYR1_001024</name>
</gene>